<accession>A0A7W4JQQ0</accession>
<dbReference type="RefSeq" id="WP_183118370.1">
    <property type="nucleotide sequence ID" value="NZ_JABEQF010000003.1"/>
</dbReference>
<gene>
    <name evidence="1" type="ORF">HLH34_04245</name>
</gene>
<evidence type="ECO:0000313" key="1">
    <source>
        <dbReference type="EMBL" id="MBB2189174.1"/>
    </source>
</evidence>
<protein>
    <submittedName>
        <fullName evidence="1">Uncharacterized protein</fullName>
    </submittedName>
</protein>
<name>A0A7W4JQQ0_9PROT</name>
<dbReference type="AlphaFoldDB" id="A0A7W4JQQ0"/>
<reference evidence="1 2" key="1">
    <citation type="submission" date="2020-04" db="EMBL/GenBank/DDBJ databases">
        <title>Description of novel Gluconacetobacter.</title>
        <authorList>
            <person name="Sombolestani A."/>
        </authorList>
    </citation>
    <scope>NUCLEOTIDE SEQUENCE [LARGE SCALE GENOMIC DNA]</scope>
    <source>
        <strain evidence="1 2">LMG 21311</strain>
    </source>
</reference>
<proteinExistence type="predicted"/>
<comment type="caution">
    <text evidence="1">The sequence shown here is derived from an EMBL/GenBank/DDBJ whole genome shotgun (WGS) entry which is preliminary data.</text>
</comment>
<evidence type="ECO:0000313" key="2">
    <source>
        <dbReference type="Proteomes" id="UP000555756"/>
    </source>
</evidence>
<sequence>MTPGQIDIEDAIARTIMTARAGVPAIRNVNSAGMALNRVCLHGRQIRHIETMRGRSLMDRVRTLIEYGLEDATKYRTPPAESLRPVGKRRIVSTCLAVDTVRDIHLVAIGGQHPLTFAAAVRWLVDLGIKADREGGT</sequence>
<organism evidence="1 2">
    <name type="scientific">Gluconacetobacter azotocaptans</name>
    <dbReference type="NCBI Taxonomy" id="142834"/>
    <lineage>
        <taxon>Bacteria</taxon>
        <taxon>Pseudomonadati</taxon>
        <taxon>Pseudomonadota</taxon>
        <taxon>Alphaproteobacteria</taxon>
        <taxon>Acetobacterales</taxon>
        <taxon>Acetobacteraceae</taxon>
        <taxon>Gluconacetobacter</taxon>
    </lineage>
</organism>
<dbReference type="EMBL" id="JABEQF010000003">
    <property type="protein sequence ID" value="MBB2189174.1"/>
    <property type="molecule type" value="Genomic_DNA"/>
</dbReference>
<dbReference type="Proteomes" id="UP000555756">
    <property type="component" value="Unassembled WGS sequence"/>
</dbReference>
<keyword evidence="2" id="KW-1185">Reference proteome</keyword>